<keyword evidence="1" id="KW-1185">Reference proteome</keyword>
<dbReference type="AlphaFoldDB" id="A0A1I8BCY1"/>
<reference evidence="2" key="1">
    <citation type="submission" date="2016-11" db="UniProtKB">
        <authorList>
            <consortium name="WormBaseParasite"/>
        </authorList>
    </citation>
    <scope>IDENTIFICATION</scope>
</reference>
<dbReference type="Proteomes" id="UP000095281">
    <property type="component" value="Unplaced"/>
</dbReference>
<evidence type="ECO:0000313" key="2">
    <source>
        <dbReference type="WBParaSite" id="MhA1_Contig1899.frz3.gene5"/>
    </source>
</evidence>
<dbReference type="WBParaSite" id="MhA1_Contig1899.frz3.gene5">
    <property type="protein sequence ID" value="MhA1_Contig1899.frz3.gene5"/>
    <property type="gene ID" value="MhA1_Contig1899.frz3.gene5"/>
</dbReference>
<sequence length="164" mass="18774">MSDFDPKYFSKEENKMFGKVLERLREFERSVAHSLRKMEEKIEEVTVNENKNRKGLLATKGEVSAFGSKIWEKIKEIELNLNGAPRNDLNFNTGVNNVAIVGENPEVMVSDPFLNNGVFIENFDGNPSKSFKKWAENFLDVLSLVMTPLTEQQKIIRLRFCLAG</sequence>
<protein>
    <submittedName>
        <fullName evidence="2">Uncharacterized protein</fullName>
    </submittedName>
</protein>
<name>A0A1I8BCY1_MELHA</name>
<accession>A0A1I8BCY1</accession>
<proteinExistence type="predicted"/>
<evidence type="ECO:0000313" key="1">
    <source>
        <dbReference type="Proteomes" id="UP000095281"/>
    </source>
</evidence>
<organism evidence="1 2">
    <name type="scientific">Meloidogyne hapla</name>
    <name type="common">Root-knot nematode worm</name>
    <dbReference type="NCBI Taxonomy" id="6305"/>
    <lineage>
        <taxon>Eukaryota</taxon>
        <taxon>Metazoa</taxon>
        <taxon>Ecdysozoa</taxon>
        <taxon>Nematoda</taxon>
        <taxon>Chromadorea</taxon>
        <taxon>Rhabditida</taxon>
        <taxon>Tylenchina</taxon>
        <taxon>Tylenchomorpha</taxon>
        <taxon>Tylenchoidea</taxon>
        <taxon>Meloidogynidae</taxon>
        <taxon>Meloidogyninae</taxon>
        <taxon>Meloidogyne</taxon>
    </lineage>
</organism>